<evidence type="ECO:0000256" key="5">
    <source>
        <dbReference type="ARBA" id="ARBA00022705"/>
    </source>
</evidence>
<reference evidence="10 11" key="1">
    <citation type="submission" date="2013-07" db="EMBL/GenBank/DDBJ databases">
        <authorList>
            <person name="Weinstock G."/>
            <person name="Sodergren E."/>
            <person name="Wylie T."/>
            <person name="Fulton L."/>
            <person name="Fulton R."/>
            <person name="Fronick C."/>
            <person name="O'Laughlin M."/>
            <person name="Godfrey J."/>
            <person name="Miner T."/>
            <person name="Herter B."/>
            <person name="Appelbaum E."/>
            <person name="Cordes M."/>
            <person name="Lek S."/>
            <person name="Wollam A."/>
            <person name="Pepin K.H."/>
            <person name="Palsikar V.B."/>
            <person name="Mitreva M."/>
            <person name="Wilson R.K."/>
        </authorList>
    </citation>
    <scope>NUCLEOTIDE SEQUENCE [LARGE SCALE GENOMIC DNA]</scope>
    <source>
        <strain evidence="10 11">ATCC 27760</strain>
    </source>
</reference>
<evidence type="ECO:0000256" key="7">
    <source>
        <dbReference type="ARBA" id="ARBA00023125"/>
    </source>
</evidence>
<keyword evidence="6" id="KW-0239">DNA-directed DNA polymerase</keyword>
<gene>
    <name evidence="10" type="ORF">RUMCAL_00387</name>
</gene>
<keyword evidence="5" id="KW-0235">DNA replication</keyword>
<dbReference type="Gene3D" id="3.10.28.10">
    <property type="entry name" value="Homing endonucleases"/>
    <property type="match status" value="1"/>
</dbReference>
<keyword evidence="3" id="KW-0808">Transferase</keyword>
<proteinExistence type="inferred from homology"/>
<dbReference type="InterPro" id="IPR027434">
    <property type="entry name" value="Homing_endonucl"/>
</dbReference>
<comment type="caution">
    <text evidence="10">The sequence shown here is derived from an EMBL/GenBank/DDBJ whole genome shotgun (WGS) entry which is preliminary data.</text>
</comment>
<evidence type="ECO:0000256" key="2">
    <source>
        <dbReference type="ARBA" id="ARBA00012417"/>
    </source>
</evidence>
<dbReference type="SMART" id="SM00482">
    <property type="entry name" value="POLAc"/>
    <property type="match status" value="1"/>
</dbReference>
<dbReference type="GO" id="GO:0003677">
    <property type="term" value="F:DNA binding"/>
    <property type="evidence" value="ECO:0007669"/>
    <property type="project" value="UniProtKB-KW"/>
</dbReference>
<dbReference type="EMBL" id="AWVF01000031">
    <property type="protein sequence ID" value="ERJ97315.1"/>
    <property type="molecule type" value="Genomic_DNA"/>
</dbReference>
<dbReference type="eggNOG" id="COG0749">
    <property type="taxonomic scope" value="Bacteria"/>
</dbReference>
<dbReference type="HOGENOM" id="CLU_382579_0_0_9"/>
<accession>U2KYX3</accession>
<dbReference type="GO" id="GO:0006302">
    <property type="term" value="P:double-strand break repair"/>
    <property type="evidence" value="ECO:0007669"/>
    <property type="project" value="TreeGrafter"/>
</dbReference>
<dbReference type="Proteomes" id="UP000016662">
    <property type="component" value="Unassembled WGS sequence"/>
</dbReference>
<dbReference type="InterPro" id="IPR002298">
    <property type="entry name" value="DNA_polymerase_A"/>
</dbReference>
<dbReference type="GO" id="GO:0003887">
    <property type="term" value="F:DNA-directed DNA polymerase activity"/>
    <property type="evidence" value="ECO:0007669"/>
    <property type="project" value="UniProtKB-KW"/>
</dbReference>
<evidence type="ECO:0000256" key="6">
    <source>
        <dbReference type="ARBA" id="ARBA00022932"/>
    </source>
</evidence>
<dbReference type="SUPFAM" id="SSF56672">
    <property type="entry name" value="DNA/RNA polymerases"/>
    <property type="match status" value="2"/>
</dbReference>
<dbReference type="Pfam" id="PF00476">
    <property type="entry name" value="DNA_pol_A"/>
    <property type="match status" value="2"/>
</dbReference>
<evidence type="ECO:0000256" key="1">
    <source>
        <dbReference type="ARBA" id="ARBA00007705"/>
    </source>
</evidence>
<dbReference type="PANTHER" id="PTHR10133">
    <property type="entry name" value="DNA POLYMERASE I"/>
    <property type="match status" value="1"/>
</dbReference>
<dbReference type="InterPro" id="IPR036844">
    <property type="entry name" value="Hint_dom_sf"/>
</dbReference>
<dbReference type="InterPro" id="IPR019760">
    <property type="entry name" value="DNA-dir_DNA_pol_A_CS"/>
</dbReference>
<comment type="catalytic activity">
    <reaction evidence="8">
        <text>DNA(n) + a 2'-deoxyribonucleoside 5'-triphosphate = DNA(n+1) + diphosphate</text>
        <dbReference type="Rhea" id="RHEA:22508"/>
        <dbReference type="Rhea" id="RHEA-COMP:17339"/>
        <dbReference type="Rhea" id="RHEA-COMP:17340"/>
        <dbReference type="ChEBI" id="CHEBI:33019"/>
        <dbReference type="ChEBI" id="CHEBI:61560"/>
        <dbReference type="ChEBI" id="CHEBI:173112"/>
        <dbReference type="EC" id="2.7.7.7"/>
    </reaction>
</comment>
<keyword evidence="7" id="KW-0238">DNA-binding</keyword>
<dbReference type="Gene3D" id="1.10.150.20">
    <property type="entry name" value="5' to 3' exonuclease, C-terminal subdomain"/>
    <property type="match status" value="1"/>
</dbReference>
<dbReference type="InterPro" id="IPR001098">
    <property type="entry name" value="DNA-dir_DNA_pol_A_palm_dom"/>
</dbReference>
<evidence type="ECO:0000256" key="8">
    <source>
        <dbReference type="ARBA" id="ARBA00049244"/>
    </source>
</evidence>
<feature type="domain" description="DNA-directed DNA polymerase family A palm" evidence="9">
    <location>
        <begin position="1"/>
        <end position="589"/>
    </location>
</feature>
<keyword evidence="4" id="KW-0548">Nucleotidyltransferase</keyword>
<evidence type="ECO:0000256" key="3">
    <source>
        <dbReference type="ARBA" id="ARBA00022679"/>
    </source>
</evidence>
<dbReference type="Gene3D" id="2.170.16.10">
    <property type="entry name" value="Hedgehog/Intein (Hint) domain"/>
    <property type="match status" value="1"/>
</dbReference>
<evidence type="ECO:0000313" key="10">
    <source>
        <dbReference type="EMBL" id="ERJ97315.1"/>
    </source>
</evidence>
<dbReference type="GO" id="GO:0006261">
    <property type="term" value="P:DNA-templated DNA replication"/>
    <property type="evidence" value="ECO:0007669"/>
    <property type="project" value="InterPro"/>
</dbReference>
<organism evidence="10 11">
    <name type="scientific">Ruminococcus callidus ATCC 27760</name>
    <dbReference type="NCBI Taxonomy" id="411473"/>
    <lineage>
        <taxon>Bacteria</taxon>
        <taxon>Bacillati</taxon>
        <taxon>Bacillota</taxon>
        <taxon>Clostridia</taxon>
        <taxon>Eubacteriales</taxon>
        <taxon>Oscillospiraceae</taxon>
        <taxon>Ruminococcus</taxon>
    </lineage>
</organism>
<dbReference type="AlphaFoldDB" id="U2KYX3"/>
<protein>
    <recommendedName>
        <fullName evidence="2">DNA-directed DNA polymerase</fullName>
        <ecNumber evidence="2">2.7.7.7</ecNumber>
    </recommendedName>
</protein>
<sequence>MIRSFQENKDIYSFIASIAFNMSYEDCLEFNPTTGAYQPEGKARRSESKSVVLGILYGRSINTIADQLYSHMDWSDEKKLKQAQYVYDSVLNAFPALRKLMINAQRCAKEKGYVETILGRRRHIPEMQLPEFEFKPLKGYVNPDIDPLDASTLDVTDDIPDRVKVALYRELKSYKYFGQVAKRIRALAEEDHIKVINNNRKIADGSRQCVNCVDTETEILTTSGWKRYNQVSVGDSILSYSMNLNCITHDKVQAVHIYPGEHEVFEFKSNAFSAVSTPNHRWVCQAGNKGAKFVTTEHIMNIKWVDPPILRMSDNNIPESSYSDDFIKLIGWIATDGTISSKHYCVRLYQDTKRAKGAGVYQDMISVLHRLGIKYTDNVRNNTYHDIYLYKCDVTLDVLNLLENRTLKYEFVSSLSERQANILISAMIQGDGWTSGSQTCYTCNSAEKADIFQYLCVIGGHVSHMYKIDPTESSIHYGNVSNPSGYINTKNPYYLVYINKRKRAHIYPDHKSASVVDTVWCVTTGNGTWIARRNGSVYITGNSIIQGSAADLTKLAMLKVENNPEWNKIGGRVLVPVHDELIAEVPIDKWKEGGEILSSSMCSAANFLPFSIKCDVTTTYRWYGLEYPCRYKQPFTVHPTEKDEIAWIQYHLFEVGYDLPVYKTADGGKPEGDEALGVNGVWSDTVESDMLDYCNRYNITEGEFLEHIHTKVHTGYAPGEKHV</sequence>
<dbReference type="OrthoDB" id="4053at2"/>
<name>U2KYX3_9FIRM</name>
<evidence type="ECO:0000256" key="4">
    <source>
        <dbReference type="ARBA" id="ARBA00022695"/>
    </source>
</evidence>
<dbReference type="SUPFAM" id="SSF51294">
    <property type="entry name" value="Hedgehog/intein (Hint) domain"/>
    <property type="match status" value="1"/>
</dbReference>
<dbReference type="eggNOG" id="COG1372">
    <property type="taxonomic scope" value="Bacteria"/>
</dbReference>
<evidence type="ECO:0000259" key="9">
    <source>
        <dbReference type="SMART" id="SM00482"/>
    </source>
</evidence>
<dbReference type="STRING" id="411473.RUMCAL_00387"/>
<dbReference type="EC" id="2.7.7.7" evidence="2"/>
<dbReference type="InterPro" id="IPR043502">
    <property type="entry name" value="DNA/RNA_pol_sf"/>
</dbReference>
<dbReference type="PATRIC" id="fig|411473.3.peg.299"/>
<keyword evidence="11" id="KW-1185">Reference proteome</keyword>
<dbReference type="PANTHER" id="PTHR10133:SF27">
    <property type="entry name" value="DNA POLYMERASE NU"/>
    <property type="match status" value="1"/>
</dbReference>
<dbReference type="PROSITE" id="PS00447">
    <property type="entry name" value="DNA_POLYMERASE_A"/>
    <property type="match status" value="1"/>
</dbReference>
<dbReference type="Gene3D" id="3.30.70.370">
    <property type="match status" value="1"/>
</dbReference>
<comment type="similarity">
    <text evidence="1">Belongs to the DNA polymerase type-A family.</text>
</comment>
<evidence type="ECO:0000313" key="11">
    <source>
        <dbReference type="Proteomes" id="UP000016662"/>
    </source>
</evidence>